<dbReference type="SMART" id="SM00849">
    <property type="entry name" value="Lactamase_B"/>
    <property type="match status" value="1"/>
</dbReference>
<feature type="domain" description="Beta-Casp" evidence="7">
    <location>
        <begin position="267"/>
        <end position="388"/>
    </location>
</feature>
<dbReference type="Pfam" id="PF07521">
    <property type="entry name" value="RMMBL"/>
    <property type="match status" value="1"/>
</dbReference>
<evidence type="ECO:0000256" key="2">
    <source>
        <dbReference type="ARBA" id="ARBA00022664"/>
    </source>
</evidence>
<dbReference type="GO" id="GO:0004521">
    <property type="term" value="F:RNA endonuclease activity"/>
    <property type="evidence" value="ECO:0007669"/>
    <property type="project" value="TreeGrafter"/>
</dbReference>
<evidence type="ECO:0000256" key="1">
    <source>
        <dbReference type="ARBA" id="ARBA00004123"/>
    </source>
</evidence>
<evidence type="ECO:0000259" key="6">
    <source>
        <dbReference type="SMART" id="SM00849"/>
    </source>
</evidence>
<dbReference type="InterPro" id="IPR022712">
    <property type="entry name" value="Beta_Casp"/>
</dbReference>
<gene>
    <name evidence="9" type="ORF">CEPIT_LOCUS35757</name>
</gene>
<dbReference type="FunFam" id="3.60.15.10:FF:000001">
    <property type="entry name" value="Cleavage and polyadenylation specificity factor"/>
    <property type="match status" value="1"/>
</dbReference>
<dbReference type="SMART" id="SM01098">
    <property type="entry name" value="CPSF73-100_C"/>
    <property type="match status" value="1"/>
</dbReference>
<evidence type="ECO:0000256" key="5">
    <source>
        <dbReference type="ARBA" id="ARBA00023242"/>
    </source>
</evidence>
<sequence>MASTGQIQSLAKRPNSASTREADRLIITPLGAGSEVGRSCVYMSYKGKTVLEIFLFSWQFDCGIHPAYSGMAALPYFDEIDPSTVDVLLITHFHLDHAASLPYFLEKTTFKGRVFMTHATKAIYKLLLSDYVRVSKFSVEDMLFDETHINKSMDKIEVIDFHQTMEVNGIRFWCYTAGHVLGAAMFMVSIAGVRVLYTGDYSREEDRHLRAAELPQFSPDVCIIESTCGVQQNQPRHIREKRFTDVIHSTLSQGGRVLIPAFALGRAQELLLILDEYWSTHQELQKVPIYYASPLAKRCMAVYQTYINAMNDRIRNQFVNSNPFDFKHISPLNSIEGFQDTGPCVVMASPGGLQSGLSRQLFDKWCSDKRNACVIPGYVIHGTLAKTIINEPKEVTLTNGLTAPLNMQVHYISFSAHADYNQTSTFLKELMPPNIILVHGEATEMGRLKQKLTTLFADQNTKIITPKNCQSVEMYFSSDKMAKTIGKLAEKIPEVGGTVSGLLVKKGFTYQIMAPEDLHIFSQLSTANVNQRITIPYSGAFAVIRHRIRQVYESVESSTDEVSGVPALRIHDKVVVKQESENHLSVHWTADPISDMVSDSVVALVLNANKEMPRLLVESEPDVNMDEDTKKTEKIIHTLLVSLFGDVKIGGNGKLVINVDGNTAELDKQTGDVEGEDDGLKERVKTAYKRIASAVKPIPLSAP</sequence>
<evidence type="ECO:0000259" key="7">
    <source>
        <dbReference type="SMART" id="SM01027"/>
    </source>
</evidence>
<evidence type="ECO:0000256" key="4">
    <source>
        <dbReference type="ARBA" id="ARBA00022801"/>
    </source>
</evidence>
<feature type="domain" description="Metallo-beta-lactamase" evidence="6">
    <location>
        <begin position="37"/>
        <end position="251"/>
    </location>
</feature>
<dbReference type="InterPro" id="IPR011108">
    <property type="entry name" value="RMMBL"/>
</dbReference>
<dbReference type="SMART" id="SM01027">
    <property type="entry name" value="Beta-Casp"/>
    <property type="match status" value="1"/>
</dbReference>
<dbReference type="GO" id="GO:0005847">
    <property type="term" value="C:mRNA cleavage and polyadenylation specificity factor complex"/>
    <property type="evidence" value="ECO:0007669"/>
    <property type="project" value="TreeGrafter"/>
</dbReference>
<organism evidence="9 10">
    <name type="scientific">Cuscuta epithymum</name>
    <dbReference type="NCBI Taxonomy" id="186058"/>
    <lineage>
        <taxon>Eukaryota</taxon>
        <taxon>Viridiplantae</taxon>
        <taxon>Streptophyta</taxon>
        <taxon>Embryophyta</taxon>
        <taxon>Tracheophyta</taxon>
        <taxon>Spermatophyta</taxon>
        <taxon>Magnoliopsida</taxon>
        <taxon>eudicotyledons</taxon>
        <taxon>Gunneridae</taxon>
        <taxon>Pentapetalae</taxon>
        <taxon>asterids</taxon>
        <taxon>lamiids</taxon>
        <taxon>Solanales</taxon>
        <taxon>Convolvulaceae</taxon>
        <taxon>Cuscuteae</taxon>
        <taxon>Cuscuta</taxon>
        <taxon>Cuscuta subgen. Cuscuta</taxon>
    </lineage>
</organism>
<dbReference type="FunFam" id="3.40.50.10890:FF:000001">
    <property type="entry name" value="Cleavage and polyadenylation specificity factor subunit 3"/>
    <property type="match status" value="1"/>
</dbReference>
<keyword evidence="10" id="KW-1185">Reference proteome</keyword>
<dbReference type="Pfam" id="PF11718">
    <property type="entry name" value="CPSF73-100_C"/>
    <property type="match status" value="1"/>
</dbReference>
<name>A0AAV0FNU0_9ASTE</name>
<dbReference type="PANTHER" id="PTHR11203">
    <property type="entry name" value="CLEAVAGE AND POLYADENYLATION SPECIFICITY FACTOR FAMILY MEMBER"/>
    <property type="match status" value="1"/>
</dbReference>
<protein>
    <recommendedName>
        <fullName evidence="11">Cleavage and polyadenylation specificity factor subunit 3-I</fullName>
    </recommendedName>
</protein>
<dbReference type="InterPro" id="IPR050698">
    <property type="entry name" value="MBL"/>
</dbReference>
<dbReference type="CDD" id="cd16292">
    <property type="entry name" value="CPSF3-like_MBL-fold"/>
    <property type="match status" value="1"/>
</dbReference>
<dbReference type="Gene3D" id="3.40.50.10890">
    <property type="match status" value="1"/>
</dbReference>
<keyword evidence="5" id="KW-0539">Nucleus</keyword>
<dbReference type="GO" id="GO:0004534">
    <property type="term" value="F:5'-3' RNA exonuclease activity"/>
    <property type="evidence" value="ECO:0007669"/>
    <property type="project" value="TreeGrafter"/>
</dbReference>
<evidence type="ECO:0000259" key="8">
    <source>
        <dbReference type="SMART" id="SM01098"/>
    </source>
</evidence>
<comment type="subcellular location">
    <subcellularLocation>
        <location evidence="1">Nucleus</location>
    </subcellularLocation>
</comment>
<dbReference type="InterPro" id="IPR036866">
    <property type="entry name" value="RibonucZ/Hydroxyglut_hydro"/>
</dbReference>
<evidence type="ECO:0000313" key="10">
    <source>
        <dbReference type="Proteomes" id="UP001152523"/>
    </source>
</evidence>
<dbReference type="InterPro" id="IPR021718">
    <property type="entry name" value="CPSF73-100_C"/>
</dbReference>
<dbReference type="InterPro" id="IPR001279">
    <property type="entry name" value="Metallo-B-lactamas"/>
</dbReference>
<dbReference type="EMBL" id="CAMAPF010000998">
    <property type="protein sequence ID" value="CAH9137064.1"/>
    <property type="molecule type" value="Genomic_DNA"/>
</dbReference>
<keyword evidence="3" id="KW-0540">Nuclease</keyword>
<accession>A0AAV0FNU0</accession>
<dbReference type="PANTHER" id="PTHR11203:SF11">
    <property type="entry name" value="CLEAVAGE AND POLYADENYLATION SPECIFICITY FACTOR SUBUNIT 3"/>
    <property type="match status" value="1"/>
</dbReference>
<dbReference type="Proteomes" id="UP001152523">
    <property type="component" value="Unassembled WGS sequence"/>
</dbReference>
<reference evidence="9" key="1">
    <citation type="submission" date="2022-07" db="EMBL/GenBank/DDBJ databases">
        <authorList>
            <person name="Macas J."/>
            <person name="Novak P."/>
            <person name="Neumann P."/>
        </authorList>
    </citation>
    <scope>NUCLEOTIDE SEQUENCE</scope>
</reference>
<evidence type="ECO:0000313" key="9">
    <source>
        <dbReference type="EMBL" id="CAH9137064.1"/>
    </source>
</evidence>
<evidence type="ECO:0008006" key="11">
    <source>
        <dbReference type="Google" id="ProtNLM"/>
    </source>
</evidence>
<dbReference type="SUPFAM" id="SSF56281">
    <property type="entry name" value="Metallo-hydrolase/oxidoreductase"/>
    <property type="match status" value="1"/>
</dbReference>
<comment type="caution">
    <text evidence="9">The sequence shown here is derived from an EMBL/GenBank/DDBJ whole genome shotgun (WGS) entry which is preliminary data.</text>
</comment>
<dbReference type="Pfam" id="PF10996">
    <property type="entry name" value="Beta-Casp"/>
    <property type="match status" value="1"/>
</dbReference>
<dbReference type="GO" id="GO:0003723">
    <property type="term" value="F:RNA binding"/>
    <property type="evidence" value="ECO:0007669"/>
    <property type="project" value="TreeGrafter"/>
</dbReference>
<feature type="domain" description="Pre-mRNA 3'-end-processing endonuclease polyadenylation factor C-term" evidence="8">
    <location>
        <begin position="495"/>
        <end position="698"/>
    </location>
</feature>
<dbReference type="GO" id="GO:0006398">
    <property type="term" value="P:mRNA 3'-end processing by stem-loop binding and cleavage"/>
    <property type="evidence" value="ECO:0007669"/>
    <property type="project" value="TreeGrafter"/>
</dbReference>
<evidence type="ECO:0000256" key="3">
    <source>
        <dbReference type="ARBA" id="ARBA00022722"/>
    </source>
</evidence>
<keyword evidence="4" id="KW-0378">Hydrolase</keyword>
<proteinExistence type="predicted"/>
<keyword evidence="2" id="KW-0507">mRNA processing</keyword>
<dbReference type="Pfam" id="PF16661">
    <property type="entry name" value="Lactamase_B_6"/>
    <property type="match status" value="1"/>
</dbReference>
<dbReference type="AlphaFoldDB" id="A0AAV0FNU0"/>
<dbReference type="Gene3D" id="3.60.15.10">
    <property type="entry name" value="Ribonuclease Z/Hydroxyacylglutathione hydrolase-like"/>
    <property type="match status" value="1"/>
</dbReference>